<gene>
    <name evidence="2" type="ORF">E2C01_058482</name>
</gene>
<evidence type="ECO:0000313" key="3">
    <source>
        <dbReference type="Proteomes" id="UP000324222"/>
    </source>
</evidence>
<protein>
    <submittedName>
        <fullName evidence="2">Uncharacterized protein</fullName>
    </submittedName>
</protein>
<reference evidence="2 3" key="1">
    <citation type="submission" date="2019-05" db="EMBL/GenBank/DDBJ databases">
        <title>Another draft genome of Portunus trituberculatus and its Hox gene families provides insights of decapod evolution.</title>
        <authorList>
            <person name="Jeong J.-H."/>
            <person name="Song I."/>
            <person name="Kim S."/>
            <person name="Choi T."/>
            <person name="Kim D."/>
            <person name="Ryu S."/>
            <person name="Kim W."/>
        </authorList>
    </citation>
    <scope>NUCLEOTIDE SEQUENCE [LARGE SCALE GENOMIC DNA]</scope>
    <source>
        <tissue evidence="2">Muscle</tissue>
    </source>
</reference>
<proteinExistence type="predicted"/>
<dbReference type="AlphaFoldDB" id="A0A5B7H5I0"/>
<organism evidence="2 3">
    <name type="scientific">Portunus trituberculatus</name>
    <name type="common">Swimming crab</name>
    <name type="synonym">Neptunus trituberculatus</name>
    <dbReference type="NCBI Taxonomy" id="210409"/>
    <lineage>
        <taxon>Eukaryota</taxon>
        <taxon>Metazoa</taxon>
        <taxon>Ecdysozoa</taxon>
        <taxon>Arthropoda</taxon>
        <taxon>Crustacea</taxon>
        <taxon>Multicrustacea</taxon>
        <taxon>Malacostraca</taxon>
        <taxon>Eumalacostraca</taxon>
        <taxon>Eucarida</taxon>
        <taxon>Decapoda</taxon>
        <taxon>Pleocyemata</taxon>
        <taxon>Brachyura</taxon>
        <taxon>Eubrachyura</taxon>
        <taxon>Portunoidea</taxon>
        <taxon>Portunidae</taxon>
        <taxon>Portuninae</taxon>
        <taxon>Portunus</taxon>
    </lineage>
</organism>
<accession>A0A5B7H5I0</accession>
<feature type="region of interest" description="Disordered" evidence="1">
    <location>
        <begin position="1"/>
        <end position="33"/>
    </location>
</feature>
<dbReference type="EMBL" id="VSRR010021990">
    <property type="protein sequence ID" value="MPC64368.1"/>
    <property type="molecule type" value="Genomic_DNA"/>
</dbReference>
<feature type="compositionally biased region" description="Basic and acidic residues" evidence="1">
    <location>
        <begin position="20"/>
        <end position="33"/>
    </location>
</feature>
<dbReference type="Proteomes" id="UP000324222">
    <property type="component" value="Unassembled WGS sequence"/>
</dbReference>
<evidence type="ECO:0000256" key="1">
    <source>
        <dbReference type="SAM" id="MobiDB-lite"/>
    </source>
</evidence>
<sequence length="33" mass="3359">MWCVGTAASVAPSSTPPRQQEARGEAGEAGEAR</sequence>
<evidence type="ECO:0000313" key="2">
    <source>
        <dbReference type="EMBL" id="MPC64368.1"/>
    </source>
</evidence>
<keyword evidence="3" id="KW-1185">Reference proteome</keyword>
<comment type="caution">
    <text evidence="2">The sequence shown here is derived from an EMBL/GenBank/DDBJ whole genome shotgun (WGS) entry which is preliminary data.</text>
</comment>
<name>A0A5B7H5I0_PORTR</name>